<sequence>MSFLLGKKSASAPVSGATTPRTSGVADPVFEPISDEPHLVGHPGYLTESHNEALKAFTELLAKAGLYSPASEDGTVEASPDEATLLRFLRARSFQPEAALAQFQSANEWRKQHDVENLFASGFTAEEFEDTKRFYPRWTGRRDKHGLPLFVYRISALEPLQKELDAIPAERRYQRIIGLYEQMIKFSFRLCSYLPHPTSPLPVSASTSIIDLGDASFSSMFRLRNHFQEASKLATANYPETLGSIVIVNAPSFFPTVWSWIKGWFDEGTRNKIHILSKDPQSLTTLSTLIKPKDLPKIYGGELDWTFVEEPNLDEEAKAVLGEMPKGPAVFNLKTGKVEKPTAPVF</sequence>
<evidence type="ECO:0000256" key="1">
    <source>
        <dbReference type="SAM" id="MobiDB-lite"/>
    </source>
</evidence>
<name>A0A8H5CGC8_9AGAR</name>
<dbReference type="InterPro" id="IPR001251">
    <property type="entry name" value="CRAL-TRIO_dom"/>
</dbReference>
<organism evidence="3 4">
    <name type="scientific">Ephemerocybe angulata</name>
    <dbReference type="NCBI Taxonomy" id="980116"/>
    <lineage>
        <taxon>Eukaryota</taxon>
        <taxon>Fungi</taxon>
        <taxon>Dikarya</taxon>
        <taxon>Basidiomycota</taxon>
        <taxon>Agaricomycotina</taxon>
        <taxon>Agaricomycetes</taxon>
        <taxon>Agaricomycetidae</taxon>
        <taxon>Agaricales</taxon>
        <taxon>Agaricineae</taxon>
        <taxon>Psathyrellaceae</taxon>
        <taxon>Ephemerocybe</taxon>
    </lineage>
</organism>
<accession>A0A8H5CGC8</accession>
<feature type="domain" description="CRAL-TRIO" evidence="2">
    <location>
        <begin position="127"/>
        <end position="307"/>
    </location>
</feature>
<dbReference type="InterPro" id="IPR036865">
    <property type="entry name" value="CRAL-TRIO_dom_sf"/>
</dbReference>
<dbReference type="Gene3D" id="3.40.525.10">
    <property type="entry name" value="CRAL-TRIO lipid binding domain"/>
    <property type="match status" value="1"/>
</dbReference>
<dbReference type="SMART" id="SM01100">
    <property type="entry name" value="CRAL_TRIO_N"/>
    <property type="match status" value="1"/>
</dbReference>
<reference evidence="3 4" key="1">
    <citation type="journal article" date="2020" name="ISME J.">
        <title>Uncovering the hidden diversity of litter-decomposition mechanisms in mushroom-forming fungi.</title>
        <authorList>
            <person name="Floudas D."/>
            <person name="Bentzer J."/>
            <person name="Ahren D."/>
            <person name="Johansson T."/>
            <person name="Persson P."/>
            <person name="Tunlid A."/>
        </authorList>
    </citation>
    <scope>NUCLEOTIDE SEQUENCE [LARGE SCALE GENOMIC DNA]</scope>
    <source>
        <strain evidence="3 4">CBS 175.51</strain>
    </source>
</reference>
<dbReference type="EMBL" id="JAACJK010000003">
    <property type="protein sequence ID" value="KAF5340576.1"/>
    <property type="molecule type" value="Genomic_DNA"/>
</dbReference>
<dbReference type="PROSITE" id="PS50191">
    <property type="entry name" value="CRAL_TRIO"/>
    <property type="match status" value="1"/>
</dbReference>
<dbReference type="Pfam" id="PF00650">
    <property type="entry name" value="CRAL_TRIO"/>
    <property type="match status" value="1"/>
</dbReference>
<evidence type="ECO:0000313" key="3">
    <source>
        <dbReference type="EMBL" id="KAF5340576.1"/>
    </source>
</evidence>
<dbReference type="InterPro" id="IPR036273">
    <property type="entry name" value="CRAL/TRIO_N_dom_sf"/>
</dbReference>
<dbReference type="AlphaFoldDB" id="A0A8H5CGC8"/>
<dbReference type="SUPFAM" id="SSF52087">
    <property type="entry name" value="CRAL/TRIO domain"/>
    <property type="match status" value="1"/>
</dbReference>
<dbReference type="Gene3D" id="1.10.8.20">
    <property type="entry name" value="N-terminal domain of phosphatidylinositol transfer protein sec14p"/>
    <property type="match status" value="1"/>
</dbReference>
<feature type="region of interest" description="Disordered" evidence="1">
    <location>
        <begin position="1"/>
        <end position="28"/>
    </location>
</feature>
<gene>
    <name evidence="3" type="ORF">D9611_007468</name>
</gene>
<proteinExistence type="predicted"/>
<dbReference type="Proteomes" id="UP000541558">
    <property type="component" value="Unassembled WGS sequence"/>
</dbReference>
<dbReference type="CDD" id="cd00170">
    <property type="entry name" value="SEC14"/>
    <property type="match status" value="1"/>
</dbReference>
<dbReference type="InterPro" id="IPR051026">
    <property type="entry name" value="PI/PC_transfer"/>
</dbReference>
<dbReference type="Pfam" id="PF03765">
    <property type="entry name" value="CRAL_TRIO_N"/>
    <property type="match status" value="1"/>
</dbReference>
<dbReference type="SUPFAM" id="SSF46938">
    <property type="entry name" value="CRAL/TRIO N-terminal domain"/>
    <property type="match status" value="1"/>
</dbReference>
<dbReference type="InterPro" id="IPR011074">
    <property type="entry name" value="CRAL/TRIO_N_dom"/>
</dbReference>
<dbReference type="PANTHER" id="PTHR45657:SF3">
    <property type="entry name" value="TRANSPORTER, PUTATIVE (AFU_ORTHOLOGUE AFUA_5G09260)-RELATED"/>
    <property type="match status" value="1"/>
</dbReference>
<dbReference type="OrthoDB" id="30289at2759"/>
<dbReference type="SMART" id="SM00516">
    <property type="entry name" value="SEC14"/>
    <property type="match status" value="1"/>
</dbReference>
<keyword evidence="4" id="KW-1185">Reference proteome</keyword>
<evidence type="ECO:0000259" key="2">
    <source>
        <dbReference type="PROSITE" id="PS50191"/>
    </source>
</evidence>
<comment type="caution">
    <text evidence="3">The sequence shown here is derived from an EMBL/GenBank/DDBJ whole genome shotgun (WGS) entry which is preliminary data.</text>
</comment>
<protein>
    <recommendedName>
        <fullName evidence="2">CRAL-TRIO domain-containing protein</fullName>
    </recommendedName>
</protein>
<dbReference type="PANTHER" id="PTHR45657">
    <property type="entry name" value="CRAL-TRIO DOMAIN-CONTAINING PROTEIN YKL091C-RELATED"/>
    <property type="match status" value="1"/>
</dbReference>
<evidence type="ECO:0000313" key="4">
    <source>
        <dbReference type="Proteomes" id="UP000541558"/>
    </source>
</evidence>